<protein>
    <submittedName>
        <fullName evidence="3">Lysophospholipase L1-like esterase</fullName>
    </submittedName>
</protein>
<name>A0A2T0U474_9SPHI</name>
<evidence type="ECO:0000259" key="2">
    <source>
        <dbReference type="Pfam" id="PF13472"/>
    </source>
</evidence>
<dbReference type="InterPro" id="IPR036514">
    <property type="entry name" value="SGNH_hydro_sf"/>
</dbReference>
<feature type="signal peptide" evidence="1">
    <location>
        <begin position="1"/>
        <end position="20"/>
    </location>
</feature>
<sequence>MKKPFLHICIFILFTLFAFAPATKENLNVVFIGDSITRGTASKDQSPPSHTENMLRQLNQWKKVQVSNQGRSGNTTLNFLPTSKSAYASVRAAADQFYQDKTATLVFCIMLGTNDSAIKGPLGSPVSPSTYHSNLRTITDSLLSAYPECRIVFNYPLWYSDNAQNKGAEYKKEGQLRIRAYWPEVDELVKSYKKSHKGQVFTGDKKAYNYFKENHLTDFRTETGPSGTFYLHPNEQGDKTLAGFWVKAIVKALK</sequence>
<dbReference type="PANTHER" id="PTHR30383:SF5">
    <property type="entry name" value="SGNH HYDROLASE-TYPE ESTERASE DOMAIN-CONTAINING PROTEIN"/>
    <property type="match status" value="1"/>
</dbReference>
<dbReference type="EMBL" id="PVTH01000005">
    <property type="protein sequence ID" value="PRY52658.1"/>
    <property type="molecule type" value="Genomic_DNA"/>
</dbReference>
<evidence type="ECO:0000313" key="4">
    <source>
        <dbReference type="Proteomes" id="UP000238034"/>
    </source>
</evidence>
<evidence type="ECO:0000256" key="1">
    <source>
        <dbReference type="SAM" id="SignalP"/>
    </source>
</evidence>
<feature type="domain" description="SGNH hydrolase-type esterase" evidence="2">
    <location>
        <begin position="31"/>
        <end position="238"/>
    </location>
</feature>
<dbReference type="InterPro" id="IPR051532">
    <property type="entry name" value="Ester_Hydrolysis_Enzymes"/>
</dbReference>
<evidence type="ECO:0000313" key="3">
    <source>
        <dbReference type="EMBL" id="PRY52658.1"/>
    </source>
</evidence>
<reference evidence="3 4" key="1">
    <citation type="submission" date="2018-03" db="EMBL/GenBank/DDBJ databases">
        <title>Genomic Encyclopedia of Type Strains, Phase III (KMG-III): the genomes of soil and plant-associated and newly described type strains.</title>
        <authorList>
            <person name="Whitman W."/>
        </authorList>
    </citation>
    <scope>NUCLEOTIDE SEQUENCE [LARGE SCALE GENOMIC DNA]</scope>
    <source>
        <strain evidence="3 4">CGMCC 1.9313</strain>
    </source>
</reference>
<dbReference type="RefSeq" id="WP_106293079.1">
    <property type="nucleotide sequence ID" value="NZ_PVTH01000005.1"/>
</dbReference>
<keyword evidence="1" id="KW-0732">Signal</keyword>
<dbReference type="GO" id="GO:0004622">
    <property type="term" value="F:phosphatidylcholine lysophospholipase activity"/>
    <property type="evidence" value="ECO:0007669"/>
    <property type="project" value="TreeGrafter"/>
</dbReference>
<dbReference type="Gene3D" id="3.40.50.1110">
    <property type="entry name" value="SGNH hydrolase"/>
    <property type="match status" value="1"/>
</dbReference>
<dbReference type="Proteomes" id="UP000238034">
    <property type="component" value="Unassembled WGS sequence"/>
</dbReference>
<comment type="caution">
    <text evidence="3">The sequence shown here is derived from an EMBL/GenBank/DDBJ whole genome shotgun (WGS) entry which is preliminary data.</text>
</comment>
<proteinExistence type="predicted"/>
<dbReference type="AlphaFoldDB" id="A0A2T0U474"/>
<accession>A0A2T0U474</accession>
<keyword evidence="4" id="KW-1185">Reference proteome</keyword>
<organism evidence="3 4">
    <name type="scientific">Arcticibacter pallidicorallinus</name>
    <dbReference type="NCBI Taxonomy" id="1259464"/>
    <lineage>
        <taxon>Bacteria</taxon>
        <taxon>Pseudomonadati</taxon>
        <taxon>Bacteroidota</taxon>
        <taxon>Sphingobacteriia</taxon>
        <taxon>Sphingobacteriales</taxon>
        <taxon>Sphingobacteriaceae</taxon>
        <taxon>Arcticibacter</taxon>
    </lineage>
</organism>
<gene>
    <name evidence="3" type="ORF">B0I27_105124</name>
</gene>
<dbReference type="SUPFAM" id="SSF52266">
    <property type="entry name" value="SGNH hydrolase"/>
    <property type="match status" value="1"/>
</dbReference>
<dbReference type="InterPro" id="IPR013830">
    <property type="entry name" value="SGNH_hydro"/>
</dbReference>
<feature type="chain" id="PRO_5015407738" evidence="1">
    <location>
        <begin position="21"/>
        <end position="254"/>
    </location>
</feature>
<dbReference type="OrthoDB" id="9796689at2"/>
<dbReference type="PANTHER" id="PTHR30383">
    <property type="entry name" value="THIOESTERASE 1/PROTEASE 1/LYSOPHOSPHOLIPASE L1"/>
    <property type="match status" value="1"/>
</dbReference>
<dbReference type="Pfam" id="PF13472">
    <property type="entry name" value="Lipase_GDSL_2"/>
    <property type="match status" value="1"/>
</dbReference>